<dbReference type="Pfam" id="PF01048">
    <property type="entry name" value="PNP_UDP_1"/>
    <property type="match status" value="1"/>
</dbReference>
<protein>
    <recommendedName>
        <fullName evidence="1">Nucleoside phosphorylase domain-containing protein</fullName>
    </recommendedName>
</protein>
<evidence type="ECO:0000259" key="1">
    <source>
        <dbReference type="Pfam" id="PF01048"/>
    </source>
</evidence>
<evidence type="ECO:0000313" key="3">
    <source>
        <dbReference type="Proteomes" id="UP001167919"/>
    </source>
</evidence>
<dbReference type="GO" id="GO:0003824">
    <property type="term" value="F:catalytic activity"/>
    <property type="evidence" value="ECO:0007669"/>
    <property type="project" value="InterPro"/>
</dbReference>
<comment type="caution">
    <text evidence="2">The sequence shown here is derived from an EMBL/GenBank/DDBJ whole genome shotgun (WGS) entry which is preliminary data.</text>
</comment>
<dbReference type="AlphaFoldDB" id="A0AAJ1VNN8"/>
<dbReference type="EMBL" id="SDWY01000005">
    <property type="protein sequence ID" value="MDN6900951.1"/>
    <property type="molecule type" value="Genomic_DNA"/>
</dbReference>
<name>A0AAJ1VNN8_9LACO</name>
<feature type="domain" description="Nucleoside phosphorylase" evidence="1">
    <location>
        <begin position="14"/>
        <end position="78"/>
    </location>
</feature>
<dbReference type="InterPro" id="IPR035994">
    <property type="entry name" value="Nucleoside_phosphorylase_sf"/>
</dbReference>
<proteinExistence type="predicted"/>
<dbReference type="SUPFAM" id="SSF53167">
    <property type="entry name" value="Purine and uridine phosphorylases"/>
    <property type="match status" value="1"/>
</dbReference>
<dbReference type="RefSeq" id="WP_301711478.1">
    <property type="nucleotide sequence ID" value="NZ_SDWY01000005.1"/>
</dbReference>
<dbReference type="GO" id="GO:0009116">
    <property type="term" value="P:nucleoside metabolic process"/>
    <property type="evidence" value="ECO:0007669"/>
    <property type="project" value="InterPro"/>
</dbReference>
<evidence type="ECO:0000313" key="2">
    <source>
        <dbReference type="EMBL" id="MDN6900951.1"/>
    </source>
</evidence>
<reference evidence="2" key="1">
    <citation type="submission" date="2019-01" db="EMBL/GenBank/DDBJ databases">
        <title>Oenococcus sicerae UCMA17102.</title>
        <authorList>
            <person name="Cousin F.J."/>
            <person name="Le Guellec R."/>
            <person name="Cretenet M."/>
        </authorList>
    </citation>
    <scope>NUCLEOTIDE SEQUENCE</scope>
    <source>
        <strain evidence="2">UCMA17102</strain>
    </source>
</reference>
<dbReference type="Proteomes" id="UP001167919">
    <property type="component" value="Unassembled WGS sequence"/>
</dbReference>
<dbReference type="Gene3D" id="3.40.50.1580">
    <property type="entry name" value="Nucleoside phosphorylase domain"/>
    <property type="match status" value="1"/>
</dbReference>
<sequence length="83" mass="8696">MSCNHWAPASAQIIDFLIAYGATQIIAIGSCGVLQDEAENSLLVVTEALRDEGTSYHYLPAAPSICLDNDVTISIQSSLAGLG</sequence>
<organism evidence="2 3">
    <name type="scientific">Oenococcus sicerae</name>
    <dbReference type="NCBI Taxonomy" id="2203724"/>
    <lineage>
        <taxon>Bacteria</taxon>
        <taxon>Bacillati</taxon>
        <taxon>Bacillota</taxon>
        <taxon>Bacilli</taxon>
        <taxon>Lactobacillales</taxon>
        <taxon>Lactobacillaceae</taxon>
        <taxon>Oenococcus</taxon>
    </lineage>
</organism>
<dbReference type="InterPro" id="IPR000845">
    <property type="entry name" value="Nucleoside_phosphorylase_d"/>
</dbReference>
<gene>
    <name evidence="2" type="ORF">EVC35_08135</name>
</gene>
<accession>A0AAJ1VNN8</accession>